<dbReference type="Gene3D" id="3.90.1200.10">
    <property type="match status" value="1"/>
</dbReference>
<name>A0AB39TB92_9ACTN</name>
<proteinExistence type="predicted"/>
<dbReference type="AlphaFoldDB" id="A0AB39TB92"/>
<feature type="region of interest" description="Disordered" evidence="1">
    <location>
        <begin position="100"/>
        <end position="132"/>
    </location>
</feature>
<sequence>MRQASYPLDNLLVDEDARATAVLGDPLSDLGRMVVYNRLGEIAGDDVGVSTVAGAPGHLTETETIERYAAGSGRDLSRFGFHLGLAAFQLAVIVEGVHYRHPNGQTDGEGGGPRPAGAVCGTSSSRRRRARA</sequence>
<evidence type="ECO:0000256" key="1">
    <source>
        <dbReference type="SAM" id="MobiDB-lite"/>
    </source>
</evidence>
<accession>A0AB39TB92</accession>
<dbReference type="RefSeq" id="WP_369148015.1">
    <property type="nucleotide sequence ID" value="NZ_CP163444.1"/>
</dbReference>
<reference evidence="2" key="1">
    <citation type="submission" date="2024-07" db="EMBL/GenBank/DDBJ databases">
        <authorList>
            <person name="Yu S.T."/>
        </authorList>
    </citation>
    <scope>NUCLEOTIDE SEQUENCE</scope>
    <source>
        <strain evidence="2">R44</strain>
    </source>
</reference>
<gene>
    <name evidence="2" type="ORF">AB5J54_35385</name>
</gene>
<organism evidence="2">
    <name type="scientific">Streptomyces sp. R44</name>
    <dbReference type="NCBI Taxonomy" id="3238633"/>
    <lineage>
        <taxon>Bacteria</taxon>
        <taxon>Bacillati</taxon>
        <taxon>Actinomycetota</taxon>
        <taxon>Actinomycetes</taxon>
        <taxon>Kitasatosporales</taxon>
        <taxon>Streptomycetaceae</taxon>
        <taxon>Streptomyces</taxon>
    </lineage>
</organism>
<dbReference type="EMBL" id="CP163444">
    <property type="protein sequence ID" value="XDQ75486.1"/>
    <property type="molecule type" value="Genomic_DNA"/>
</dbReference>
<evidence type="ECO:0000313" key="2">
    <source>
        <dbReference type="EMBL" id="XDQ75486.1"/>
    </source>
</evidence>
<protein>
    <submittedName>
        <fullName evidence="2">Uncharacterized protein</fullName>
    </submittedName>
</protein>